<dbReference type="InterPro" id="IPR015946">
    <property type="entry name" value="KH_dom-like_a/b"/>
</dbReference>
<dbReference type="Pfam" id="PF02566">
    <property type="entry name" value="OsmC"/>
    <property type="match status" value="1"/>
</dbReference>
<dbReference type="InterPro" id="IPR052924">
    <property type="entry name" value="OsmC/Ohr_hydroprdx_reductase"/>
</dbReference>
<dbReference type="PANTHER" id="PTHR35368">
    <property type="entry name" value="HYDROPEROXIDE REDUCTASE"/>
    <property type="match status" value="1"/>
</dbReference>
<evidence type="ECO:0000313" key="2">
    <source>
        <dbReference type="Proteomes" id="UP000192486"/>
    </source>
</evidence>
<evidence type="ECO:0000313" key="1">
    <source>
        <dbReference type="EMBL" id="ARF12953.1"/>
    </source>
</evidence>
<keyword evidence="2" id="KW-1185">Reference proteome</keyword>
<reference evidence="1 2" key="1">
    <citation type="submission" date="2016-04" db="EMBL/GenBank/DDBJ databases">
        <title>Comparative Genomics and Epigenetics of Sporosarcina ureae.</title>
        <authorList>
            <person name="Oliver A.S."/>
            <person name="Cooper K.K."/>
        </authorList>
    </citation>
    <scope>NUCLEOTIDE SEQUENCE [LARGE SCALE GENOMIC DNA]</scope>
    <source>
        <strain evidence="1 2">S204</strain>
    </source>
</reference>
<gene>
    <name evidence="1" type="ORF">SporoS204_01430</name>
</gene>
<dbReference type="SUPFAM" id="SSF82784">
    <property type="entry name" value="OsmC-like"/>
    <property type="match status" value="1"/>
</dbReference>
<protein>
    <submittedName>
        <fullName evidence="1">Osmotically inducible protein C</fullName>
    </submittedName>
</protein>
<sequence>MSTTNNTLVKISATAKWDEGVRSTHTIRDFEGFPMDEPVHLGGTDTGANPLEFIAAALNGCKAVMIPLIAHEQDFTFTAINFDTTGIVDARGLMGEAGIKTHFQKVRFVCEITTNESDEAIEQLKAEVERRCPVYNLFADAGIPVESKWIKK</sequence>
<dbReference type="EMBL" id="CP015108">
    <property type="protein sequence ID" value="ARF12953.1"/>
    <property type="molecule type" value="Genomic_DNA"/>
</dbReference>
<dbReference type="RefSeq" id="WP_029053899.1">
    <property type="nucleotide sequence ID" value="NZ_CP015108.1"/>
</dbReference>
<dbReference type="Proteomes" id="UP000192486">
    <property type="component" value="Chromosome"/>
</dbReference>
<dbReference type="Gene3D" id="3.30.300.20">
    <property type="match status" value="1"/>
</dbReference>
<organism evidence="1 2">
    <name type="scientific">Sporosarcina ureae</name>
    <dbReference type="NCBI Taxonomy" id="1571"/>
    <lineage>
        <taxon>Bacteria</taxon>
        <taxon>Bacillati</taxon>
        <taxon>Bacillota</taxon>
        <taxon>Bacilli</taxon>
        <taxon>Bacillales</taxon>
        <taxon>Caryophanaceae</taxon>
        <taxon>Sporosarcina</taxon>
    </lineage>
</organism>
<dbReference type="InterPro" id="IPR036102">
    <property type="entry name" value="OsmC/Ohrsf"/>
</dbReference>
<dbReference type="PANTHER" id="PTHR35368:SF1">
    <property type="entry name" value="HYDROPEROXIDE REDUCTASE"/>
    <property type="match status" value="1"/>
</dbReference>
<dbReference type="InterPro" id="IPR003718">
    <property type="entry name" value="OsmC/Ohr_fam"/>
</dbReference>
<proteinExistence type="predicted"/>
<accession>A0ABN4YQB1</accession>
<name>A0ABN4YQB1_SPOUR</name>